<dbReference type="STRING" id="417102.CA982_16400"/>
<dbReference type="RefSeq" id="WP_086536342.1">
    <property type="nucleotide sequence ID" value="NZ_NGFO01000019.1"/>
</dbReference>
<accession>A0A243Q887</accession>
<dbReference type="InterPro" id="IPR041694">
    <property type="entry name" value="ADH_N_2"/>
</dbReference>
<dbReference type="InterPro" id="IPR020843">
    <property type="entry name" value="ER"/>
</dbReference>
<dbReference type="Pfam" id="PF00107">
    <property type="entry name" value="ADH_zinc_N"/>
    <property type="match status" value="1"/>
</dbReference>
<comment type="caution">
    <text evidence="3">The sequence shown here is derived from an EMBL/GenBank/DDBJ whole genome shotgun (WGS) entry which is preliminary data.</text>
</comment>
<dbReference type="FunFam" id="3.40.50.720:FF:000121">
    <property type="entry name" value="Prostaglandin reductase 2"/>
    <property type="match status" value="1"/>
</dbReference>
<organism evidence="3 4">
    <name type="scientific">Gordonia lacunae</name>
    <dbReference type="NCBI Taxonomy" id="417102"/>
    <lineage>
        <taxon>Bacteria</taxon>
        <taxon>Bacillati</taxon>
        <taxon>Actinomycetota</taxon>
        <taxon>Actinomycetes</taxon>
        <taxon>Mycobacteriales</taxon>
        <taxon>Gordoniaceae</taxon>
        <taxon>Gordonia</taxon>
    </lineage>
</organism>
<dbReference type="Gene3D" id="3.40.50.720">
    <property type="entry name" value="NAD(P)-binding Rossmann-like Domain"/>
    <property type="match status" value="1"/>
</dbReference>
<dbReference type="Pfam" id="PF16884">
    <property type="entry name" value="ADH_N_2"/>
    <property type="match status" value="1"/>
</dbReference>
<dbReference type="Proteomes" id="UP000194632">
    <property type="component" value="Unassembled WGS sequence"/>
</dbReference>
<proteinExistence type="predicted"/>
<dbReference type="EMBL" id="NGFO01000019">
    <property type="protein sequence ID" value="OUC77589.1"/>
    <property type="molecule type" value="Genomic_DNA"/>
</dbReference>
<evidence type="ECO:0000313" key="3">
    <source>
        <dbReference type="EMBL" id="OUC77589.1"/>
    </source>
</evidence>
<feature type="domain" description="Enoyl reductase (ER)" evidence="2">
    <location>
        <begin position="69"/>
        <end position="339"/>
    </location>
</feature>
<dbReference type="InterPro" id="IPR036291">
    <property type="entry name" value="NAD(P)-bd_dom_sf"/>
</dbReference>
<dbReference type="SMART" id="SM00829">
    <property type="entry name" value="PKS_ER"/>
    <property type="match status" value="1"/>
</dbReference>
<dbReference type="Gene3D" id="3.90.180.10">
    <property type="entry name" value="Medium-chain alcohol dehydrogenases, catalytic domain"/>
    <property type="match status" value="1"/>
</dbReference>
<evidence type="ECO:0000259" key="2">
    <source>
        <dbReference type="SMART" id="SM00829"/>
    </source>
</evidence>
<keyword evidence="1" id="KW-0560">Oxidoreductase</keyword>
<dbReference type="AlphaFoldDB" id="A0A243Q887"/>
<evidence type="ECO:0000313" key="4">
    <source>
        <dbReference type="Proteomes" id="UP000194632"/>
    </source>
</evidence>
<gene>
    <name evidence="3" type="ORF">CA982_16400</name>
</gene>
<dbReference type="PANTHER" id="PTHR43205">
    <property type="entry name" value="PROSTAGLANDIN REDUCTASE"/>
    <property type="match status" value="1"/>
</dbReference>
<name>A0A243Q887_9ACTN</name>
<dbReference type="OrthoDB" id="9805663at2"/>
<dbReference type="SUPFAM" id="SSF51735">
    <property type="entry name" value="NAD(P)-binding Rossmann-fold domains"/>
    <property type="match status" value="1"/>
</dbReference>
<dbReference type="InterPro" id="IPR013149">
    <property type="entry name" value="ADH-like_C"/>
</dbReference>
<evidence type="ECO:0000256" key="1">
    <source>
        <dbReference type="ARBA" id="ARBA00023002"/>
    </source>
</evidence>
<sequence>MANRQLCLARRPEGALRADDFEIIETPVRTLADGEVLVRNTWLSIDPSLRIRLEARTPDGYLPPLAIGEPLAGLALGEVVESRSPDFTVGELVSHTQGYRDLAILGGDAATLGGYGAPTRIEPNGFPDRWFLGPLGSSGLTAYVGVTVILDVDAEDTVWVSAAAGAVGSLVAQLARQRGATVIGSAGSPPKVEHLLSHLGLDAAFDHRAQPLAESLAESAPAGITAYFDSVGGGHLTAALDAMRTGGRIAVCGAISGYDAGAPVPGPHNLFQLVAKSIRMEGYRAGSFNHLTPAMQEELGDHLSAGRIRFDERVFDGLTAAPEAMIAMLHGDHLGKTLVTLDERN</sequence>
<dbReference type="SUPFAM" id="SSF50129">
    <property type="entry name" value="GroES-like"/>
    <property type="match status" value="1"/>
</dbReference>
<dbReference type="InterPro" id="IPR011032">
    <property type="entry name" value="GroES-like_sf"/>
</dbReference>
<keyword evidence="4" id="KW-1185">Reference proteome</keyword>
<reference evidence="3 4" key="1">
    <citation type="submission" date="2017-05" db="EMBL/GenBank/DDBJ databases">
        <title>Biotechnological potential of actinobacteria isolated from South African environments.</title>
        <authorList>
            <person name="Le Roes-Hill M."/>
            <person name="Prins A."/>
            <person name="Durrell K.A."/>
        </authorList>
    </citation>
    <scope>NUCLEOTIDE SEQUENCE [LARGE SCALE GENOMIC DNA]</scope>
    <source>
        <strain evidence="3">BS2</strain>
    </source>
</reference>
<dbReference type="GO" id="GO:0016628">
    <property type="term" value="F:oxidoreductase activity, acting on the CH-CH group of donors, NAD or NADP as acceptor"/>
    <property type="evidence" value="ECO:0007669"/>
    <property type="project" value="InterPro"/>
</dbReference>
<protein>
    <submittedName>
        <fullName evidence="3">NADP-dependent oxidoreductase</fullName>
    </submittedName>
</protein>
<dbReference type="InterPro" id="IPR045010">
    <property type="entry name" value="MDR_fam"/>
</dbReference>
<dbReference type="CDD" id="cd05288">
    <property type="entry name" value="PGDH"/>
    <property type="match status" value="1"/>
</dbReference>
<dbReference type="PANTHER" id="PTHR43205:SF7">
    <property type="entry name" value="PROSTAGLANDIN REDUCTASE 1"/>
    <property type="match status" value="1"/>
</dbReference>